<dbReference type="PANTHER" id="PTHR21575">
    <property type="entry name" value="PROTEIN HID1"/>
    <property type="match status" value="1"/>
</dbReference>
<dbReference type="RefSeq" id="XP_007764808.1">
    <property type="nucleotide sequence ID" value="XM_007766618.1"/>
</dbReference>
<feature type="compositionally biased region" description="Basic and acidic residues" evidence="1">
    <location>
        <begin position="651"/>
        <end position="664"/>
    </location>
</feature>
<dbReference type="GO" id="GO:0005797">
    <property type="term" value="C:Golgi medial cisterna"/>
    <property type="evidence" value="ECO:0007669"/>
    <property type="project" value="TreeGrafter"/>
</dbReference>
<evidence type="ECO:0000313" key="3">
    <source>
        <dbReference type="Proteomes" id="UP000053558"/>
    </source>
</evidence>
<dbReference type="AlphaFoldDB" id="A0A5M3N2Y0"/>
<feature type="region of interest" description="Disordered" evidence="1">
    <location>
        <begin position="181"/>
        <end position="209"/>
    </location>
</feature>
<evidence type="ECO:0000313" key="2">
    <source>
        <dbReference type="EMBL" id="EIW85271.1"/>
    </source>
</evidence>
<dbReference type="Proteomes" id="UP000053558">
    <property type="component" value="Unassembled WGS sequence"/>
</dbReference>
<dbReference type="OMA" id="IFEDDKW"/>
<dbReference type="GeneID" id="19199353"/>
<dbReference type="PANTHER" id="PTHR21575:SF12">
    <property type="entry name" value="PROTEIN HID1"/>
    <property type="match status" value="1"/>
</dbReference>
<evidence type="ECO:0000256" key="1">
    <source>
        <dbReference type="SAM" id="MobiDB-lite"/>
    </source>
</evidence>
<comment type="caution">
    <text evidence="2">The sequence shown here is derived from an EMBL/GenBank/DDBJ whole genome shotgun (WGS) entry which is preliminary data.</text>
</comment>
<evidence type="ECO:0008006" key="4">
    <source>
        <dbReference type="Google" id="ProtNLM"/>
    </source>
</evidence>
<name>A0A5M3N2Y0_CONPW</name>
<organism evidence="2 3">
    <name type="scientific">Coniophora puteana (strain RWD-64-598)</name>
    <name type="common">Brown rot fungus</name>
    <dbReference type="NCBI Taxonomy" id="741705"/>
    <lineage>
        <taxon>Eukaryota</taxon>
        <taxon>Fungi</taxon>
        <taxon>Dikarya</taxon>
        <taxon>Basidiomycota</taxon>
        <taxon>Agaricomycotina</taxon>
        <taxon>Agaricomycetes</taxon>
        <taxon>Agaricomycetidae</taxon>
        <taxon>Boletales</taxon>
        <taxon>Coniophorineae</taxon>
        <taxon>Coniophoraceae</taxon>
        <taxon>Coniophora</taxon>
    </lineage>
</organism>
<feature type="compositionally biased region" description="Polar residues" evidence="1">
    <location>
        <begin position="729"/>
        <end position="741"/>
    </location>
</feature>
<proteinExistence type="predicted"/>
<feature type="compositionally biased region" description="Acidic residues" evidence="1">
    <location>
        <begin position="704"/>
        <end position="714"/>
    </location>
</feature>
<keyword evidence="3" id="KW-1185">Reference proteome</keyword>
<dbReference type="KEGG" id="cput:CONPUDRAFT_118003"/>
<accession>A0A5M3N2Y0</accession>
<dbReference type="EMBL" id="JH711574">
    <property type="protein sequence ID" value="EIW85271.1"/>
    <property type="molecule type" value="Genomic_DNA"/>
</dbReference>
<reference evidence="3" key="1">
    <citation type="journal article" date="2012" name="Science">
        <title>The Paleozoic origin of enzymatic lignin decomposition reconstructed from 31 fungal genomes.</title>
        <authorList>
            <person name="Floudas D."/>
            <person name="Binder M."/>
            <person name="Riley R."/>
            <person name="Barry K."/>
            <person name="Blanchette R.A."/>
            <person name="Henrissat B."/>
            <person name="Martinez A.T."/>
            <person name="Otillar R."/>
            <person name="Spatafora J.W."/>
            <person name="Yadav J.S."/>
            <person name="Aerts A."/>
            <person name="Benoit I."/>
            <person name="Boyd A."/>
            <person name="Carlson A."/>
            <person name="Copeland A."/>
            <person name="Coutinho P.M."/>
            <person name="de Vries R.P."/>
            <person name="Ferreira P."/>
            <person name="Findley K."/>
            <person name="Foster B."/>
            <person name="Gaskell J."/>
            <person name="Glotzer D."/>
            <person name="Gorecki P."/>
            <person name="Heitman J."/>
            <person name="Hesse C."/>
            <person name="Hori C."/>
            <person name="Igarashi K."/>
            <person name="Jurgens J.A."/>
            <person name="Kallen N."/>
            <person name="Kersten P."/>
            <person name="Kohler A."/>
            <person name="Kuees U."/>
            <person name="Kumar T.K.A."/>
            <person name="Kuo A."/>
            <person name="LaButti K."/>
            <person name="Larrondo L.F."/>
            <person name="Lindquist E."/>
            <person name="Ling A."/>
            <person name="Lombard V."/>
            <person name="Lucas S."/>
            <person name="Lundell T."/>
            <person name="Martin R."/>
            <person name="McLaughlin D.J."/>
            <person name="Morgenstern I."/>
            <person name="Morin E."/>
            <person name="Murat C."/>
            <person name="Nagy L.G."/>
            <person name="Nolan M."/>
            <person name="Ohm R.A."/>
            <person name="Patyshakuliyeva A."/>
            <person name="Rokas A."/>
            <person name="Ruiz-Duenas F.J."/>
            <person name="Sabat G."/>
            <person name="Salamov A."/>
            <person name="Samejima M."/>
            <person name="Schmutz J."/>
            <person name="Slot J.C."/>
            <person name="St John F."/>
            <person name="Stenlid J."/>
            <person name="Sun H."/>
            <person name="Sun S."/>
            <person name="Syed K."/>
            <person name="Tsang A."/>
            <person name="Wiebenga A."/>
            <person name="Young D."/>
            <person name="Pisabarro A."/>
            <person name="Eastwood D.C."/>
            <person name="Martin F."/>
            <person name="Cullen D."/>
            <person name="Grigoriev I.V."/>
            <person name="Hibbett D.S."/>
        </authorList>
    </citation>
    <scope>NUCLEOTIDE SEQUENCE [LARGE SCALE GENOMIC DNA]</scope>
    <source>
        <strain evidence="3">RWD-64-598 SS2</strain>
    </source>
</reference>
<feature type="region of interest" description="Disordered" evidence="1">
    <location>
        <begin position="651"/>
        <end position="680"/>
    </location>
</feature>
<dbReference type="GO" id="GO:0016020">
    <property type="term" value="C:membrane"/>
    <property type="evidence" value="ECO:0007669"/>
    <property type="project" value="TreeGrafter"/>
</dbReference>
<dbReference type="GO" id="GO:0000138">
    <property type="term" value="C:Golgi trans cisterna"/>
    <property type="evidence" value="ECO:0007669"/>
    <property type="project" value="TreeGrafter"/>
</dbReference>
<dbReference type="Pfam" id="PF12722">
    <property type="entry name" value="Hid1"/>
    <property type="match status" value="1"/>
</dbReference>
<dbReference type="OrthoDB" id="432953at2759"/>
<feature type="compositionally biased region" description="Acidic residues" evidence="1">
    <location>
        <begin position="181"/>
        <end position="190"/>
    </location>
</feature>
<protein>
    <recommendedName>
        <fullName evidence="4">High-temperature-induced dauer-formation protein</fullName>
    </recommendedName>
</protein>
<sequence length="914" mass="101473">MFAKFPQKLTAPFGLLSDEAKLAFRSKPDGISKLFSTRNISETDAYWDQYFTLFDTPSDVFSLITSQDVRRALLEAPENVAMLIRVTTSRLFNLVSDHTFPTSNPTLTSYASSFMKVGTSERNTTKEVLNSLRVLQRVLPAVFEVQGESNAFELEILWKKVEVNEDQNNLAPDDAAQFVIEDDDDSDNGDDPAHTALASPSPSKGTSKLKKTLPSLGEKLFGCIMDLLFCCGFTLPSKIQVDHYKINYVIWEKGVGSTTDQGPNAQYDSNKVEVLRLLLVLLSRQIYVPPSALFNKPSFYSLHIVRKMRRRDVLTLLCSLMNTALNTTSEQNISIGNVAGKLPYNHLVFKGEDSRMILISMCLETLCALLDFQSGPARDIVTGTDEAAPTAQTNAFRYFLAKLHRSQDFVFILNGLTTIWAQQLGIVNNLLPGSRKSLPYVPDTVILFWKLIELNKKFRAFVLDSDHANDILGYLLCYSLDIKDKPQQHGMCRAISYIIQTLSAEPAFGSRLSSAMKIQVPSKWATPGTTADFMIIAIYSIVATTSGTLNSLYPALIISLSNAAPYFKNLSVISSTRLMQLFASFSNPHFLLSDESHPRLLFFLLEMFNSIISHHLTENPHLLYAILSAHKTFEDLGTFTLARGLRDIQRSRTLKEEQTHRDEQQSQGGKGLGQVEGAHEEKARLLRTESDQALGSAAETVFAVDDEEDQEDEATGTTGAAEVTRPLMSPTSEISPPTTGPSEKVKGKMRARRSISVDEAGTAVSAASVGRNGFVPTQEWVTSWQQGLPLDVVMLVISELLHKVQNLQAGRQKAATTGAITDFLRTVDLSNVLPATPPLYPRHFVWSDASVIWLTSLIWGDIYVRGMSPLGIWNATNVRLFYVKHAQAQQRPISEAMTSVVGFLTPRGQRPERT</sequence>
<feature type="region of interest" description="Disordered" evidence="1">
    <location>
        <begin position="701"/>
        <end position="757"/>
    </location>
</feature>
<gene>
    <name evidence="2" type="ORF">CONPUDRAFT_118003</name>
</gene>
<dbReference type="InterPro" id="IPR026705">
    <property type="entry name" value="Hid-1/Ecm30"/>
</dbReference>